<dbReference type="SUPFAM" id="SSF54928">
    <property type="entry name" value="RNA-binding domain, RBD"/>
    <property type="match status" value="1"/>
</dbReference>
<dbReference type="Proteomes" id="UP001341840">
    <property type="component" value="Unassembled WGS sequence"/>
</dbReference>
<sequence length="210" mass="24196">MRAGASWREVLVRGKHCEDSGFAGRRHKGGMWDGEHLVLGGKCDLGMRGFHTVFVDNLPFGIRKGELYQLFWADGFVKDVYVSNKHRSKVTCPFAFVRFEDAGDARRAIDRLNGGLWKGRKIVVSMLKYRHRYGRDVKGHADESARRKGVENDGYNNNGNTRIIQEQERHGWRCRGPSLLWYCLPIEMRGKQSIRRGRLLPKVVKPRKRG</sequence>
<evidence type="ECO:0000256" key="2">
    <source>
        <dbReference type="ARBA" id="ARBA00022664"/>
    </source>
</evidence>
<evidence type="ECO:0000259" key="8">
    <source>
        <dbReference type="PROSITE" id="PS50102"/>
    </source>
</evidence>
<feature type="region of interest" description="Disordered" evidence="7">
    <location>
        <begin position="140"/>
        <end position="160"/>
    </location>
</feature>
<dbReference type="Pfam" id="PF00076">
    <property type="entry name" value="RRM_1"/>
    <property type="match status" value="1"/>
</dbReference>
<dbReference type="InterPro" id="IPR051106">
    <property type="entry name" value="RNA-bind/splicing_reg"/>
</dbReference>
<dbReference type="PROSITE" id="PS50102">
    <property type="entry name" value="RRM"/>
    <property type="match status" value="1"/>
</dbReference>
<dbReference type="Gene3D" id="3.30.70.330">
    <property type="match status" value="1"/>
</dbReference>
<keyword evidence="3 6" id="KW-0694">RNA-binding</keyword>
<accession>A0ABU6WEY2</accession>
<dbReference type="InterPro" id="IPR000504">
    <property type="entry name" value="RRM_dom"/>
</dbReference>
<feature type="compositionally biased region" description="Basic and acidic residues" evidence="7">
    <location>
        <begin position="140"/>
        <end position="151"/>
    </location>
</feature>
<evidence type="ECO:0000256" key="6">
    <source>
        <dbReference type="PROSITE-ProRule" id="PRU00176"/>
    </source>
</evidence>
<feature type="domain" description="RRM" evidence="8">
    <location>
        <begin position="51"/>
        <end position="129"/>
    </location>
</feature>
<keyword evidence="5" id="KW-0539">Nucleus</keyword>
<dbReference type="PANTHER" id="PTHR48028">
    <property type="entry name" value="GLYCINE-RICH RNA-BINDING PROTEIN RZ1A"/>
    <property type="match status" value="1"/>
</dbReference>
<evidence type="ECO:0000256" key="1">
    <source>
        <dbReference type="ARBA" id="ARBA00004123"/>
    </source>
</evidence>
<evidence type="ECO:0000313" key="10">
    <source>
        <dbReference type="Proteomes" id="UP001341840"/>
    </source>
</evidence>
<comment type="caution">
    <text evidence="9">The sequence shown here is derived from an EMBL/GenBank/DDBJ whole genome shotgun (WGS) entry which is preliminary data.</text>
</comment>
<proteinExistence type="predicted"/>
<keyword evidence="4" id="KW-0508">mRNA splicing</keyword>
<comment type="subcellular location">
    <subcellularLocation>
        <location evidence="1">Nucleus</location>
    </subcellularLocation>
</comment>
<keyword evidence="2" id="KW-0507">mRNA processing</keyword>
<dbReference type="InterPro" id="IPR035979">
    <property type="entry name" value="RBD_domain_sf"/>
</dbReference>
<evidence type="ECO:0000313" key="9">
    <source>
        <dbReference type="EMBL" id="MED6183792.1"/>
    </source>
</evidence>
<evidence type="ECO:0000256" key="4">
    <source>
        <dbReference type="ARBA" id="ARBA00023187"/>
    </source>
</evidence>
<dbReference type="InterPro" id="IPR012677">
    <property type="entry name" value="Nucleotide-bd_a/b_plait_sf"/>
</dbReference>
<evidence type="ECO:0000256" key="3">
    <source>
        <dbReference type="ARBA" id="ARBA00022884"/>
    </source>
</evidence>
<protein>
    <recommendedName>
        <fullName evidence="8">RRM domain-containing protein</fullName>
    </recommendedName>
</protein>
<dbReference type="CDD" id="cd00590">
    <property type="entry name" value="RRM_SF"/>
    <property type="match status" value="1"/>
</dbReference>
<organism evidence="9 10">
    <name type="scientific">Stylosanthes scabra</name>
    <dbReference type="NCBI Taxonomy" id="79078"/>
    <lineage>
        <taxon>Eukaryota</taxon>
        <taxon>Viridiplantae</taxon>
        <taxon>Streptophyta</taxon>
        <taxon>Embryophyta</taxon>
        <taxon>Tracheophyta</taxon>
        <taxon>Spermatophyta</taxon>
        <taxon>Magnoliopsida</taxon>
        <taxon>eudicotyledons</taxon>
        <taxon>Gunneridae</taxon>
        <taxon>Pentapetalae</taxon>
        <taxon>rosids</taxon>
        <taxon>fabids</taxon>
        <taxon>Fabales</taxon>
        <taxon>Fabaceae</taxon>
        <taxon>Papilionoideae</taxon>
        <taxon>50 kb inversion clade</taxon>
        <taxon>dalbergioids sensu lato</taxon>
        <taxon>Dalbergieae</taxon>
        <taxon>Pterocarpus clade</taxon>
        <taxon>Stylosanthes</taxon>
    </lineage>
</organism>
<dbReference type="EMBL" id="JASCZI010181468">
    <property type="protein sequence ID" value="MED6183792.1"/>
    <property type="molecule type" value="Genomic_DNA"/>
</dbReference>
<evidence type="ECO:0000256" key="7">
    <source>
        <dbReference type="SAM" id="MobiDB-lite"/>
    </source>
</evidence>
<name>A0ABU6WEY2_9FABA</name>
<reference evidence="9 10" key="1">
    <citation type="journal article" date="2023" name="Plants (Basel)">
        <title>Bridging the Gap: Combining Genomics and Transcriptomics Approaches to Understand Stylosanthes scabra, an Orphan Legume from the Brazilian Caatinga.</title>
        <authorList>
            <person name="Ferreira-Neto J.R.C."/>
            <person name="da Silva M.D."/>
            <person name="Binneck E."/>
            <person name="de Melo N.F."/>
            <person name="da Silva R.H."/>
            <person name="de Melo A.L.T.M."/>
            <person name="Pandolfi V."/>
            <person name="Bustamante F.O."/>
            <person name="Brasileiro-Vidal A.C."/>
            <person name="Benko-Iseppon A.M."/>
        </authorList>
    </citation>
    <scope>NUCLEOTIDE SEQUENCE [LARGE SCALE GENOMIC DNA]</scope>
    <source>
        <tissue evidence="9">Leaves</tissue>
    </source>
</reference>
<keyword evidence="10" id="KW-1185">Reference proteome</keyword>
<evidence type="ECO:0000256" key="5">
    <source>
        <dbReference type="ARBA" id="ARBA00023242"/>
    </source>
</evidence>
<dbReference type="PANTHER" id="PTHR48028:SF4">
    <property type="entry name" value="SC35-LIKE SPLICING FACTOR"/>
    <property type="match status" value="1"/>
</dbReference>
<dbReference type="SMART" id="SM00360">
    <property type="entry name" value="RRM"/>
    <property type="match status" value="1"/>
</dbReference>
<gene>
    <name evidence="9" type="ORF">PIB30_041072</name>
</gene>